<organism evidence="2 3">
    <name type="scientific">Arachis duranensis</name>
    <name type="common">Wild peanut</name>
    <dbReference type="NCBI Taxonomy" id="130453"/>
    <lineage>
        <taxon>Eukaryota</taxon>
        <taxon>Viridiplantae</taxon>
        <taxon>Streptophyta</taxon>
        <taxon>Embryophyta</taxon>
        <taxon>Tracheophyta</taxon>
        <taxon>Spermatophyta</taxon>
        <taxon>Magnoliopsida</taxon>
        <taxon>eudicotyledons</taxon>
        <taxon>Gunneridae</taxon>
        <taxon>Pentapetalae</taxon>
        <taxon>rosids</taxon>
        <taxon>fabids</taxon>
        <taxon>Fabales</taxon>
        <taxon>Fabaceae</taxon>
        <taxon>Papilionoideae</taxon>
        <taxon>50 kb inversion clade</taxon>
        <taxon>dalbergioids sensu lato</taxon>
        <taxon>Dalbergieae</taxon>
        <taxon>Pterocarpus clade</taxon>
        <taxon>Arachis</taxon>
    </lineage>
</organism>
<protein>
    <submittedName>
        <fullName evidence="3">Uncharacterized protein LOC107493923 isoform X1</fullName>
    </submittedName>
</protein>
<evidence type="ECO:0000313" key="3">
    <source>
        <dbReference type="RefSeq" id="XP_052118744.1"/>
    </source>
</evidence>
<name>A0A9C6WU73_ARADU</name>
<keyword evidence="2" id="KW-1185">Reference proteome</keyword>
<reference evidence="2" key="1">
    <citation type="journal article" date="2016" name="Nat. Genet.">
        <title>The genome sequences of Arachis duranensis and Arachis ipaensis, the diploid ancestors of cultivated peanut.</title>
        <authorList>
            <person name="Bertioli D.J."/>
            <person name="Cannon S.B."/>
            <person name="Froenicke L."/>
            <person name="Huang G."/>
            <person name="Farmer A.D."/>
            <person name="Cannon E.K."/>
            <person name="Liu X."/>
            <person name="Gao D."/>
            <person name="Clevenger J."/>
            <person name="Dash S."/>
            <person name="Ren L."/>
            <person name="Moretzsohn M.C."/>
            <person name="Shirasawa K."/>
            <person name="Huang W."/>
            <person name="Vidigal B."/>
            <person name="Abernathy B."/>
            <person name="Chu Y."/>
            <person name="Niederhuth C.E."/>
            <person name="Umale P."/>
            <person name="Araujo A.C."/>
            <person name="Kozik A."/>
            <person name="Kim K.D."/>
            <person name="Burow M.D."/>
            <person name="Varshney R.K."/>
            <person name="Wang X."/>
            <person name="Zhang X."/>
            <person name="Barkley N."/>
            <person name="Guimaraes P.M."/>
            <person name="Isobe S."/>
            <person name="Guo B."/>
            <person name="Liao B."/>
            <person name="Stalker H.T."/>
            <person name="Schmitz R.J."/>
            <person name="Scheffler B.E."/>
            <person name="Leal-Bertioli S.C."/>
            <person name="Xun X."/>
            <person name="Jackson S.A."/>
            <person name="Michelmore R."/>
            <person name="Ozias-Akins P."/>
        </authorList>
    </citation>
    <scope>NUCLEOTIDE SEQUENCE [LARGE SCALE GENOMIC DNA]</scope>
    <source>
        <strain evidence="2">cv. V14167</strain>
    </source>
</reference>
<feature type="chain" id="PRO_5038976651" evidence="1">
    <location>
        <begin position="17"/>
        <end position="125"/>
    </location>
</feature>
<dbReference type="RefSeq" id="XP_052118744.1">
    <property type="nucleotide sequence ID" value="XM_052262784.1"/>
</dbReference>
<feature type="signal peptide" evidence="1">
    <location>
        <begin position="1"/>
        <end position="16"/>
    </location>
</feature>
<accession>A0A9C6WU73</accession>
<evidence type="ECO:0000313" key="2">
    <source>
        <dbReference type="Proteomes" id="UP000515211"/>
    </source>
</evidence>
<dbReference type="KEGG" id="adu:107493923"/>
<evidence type="ECO:0000256" key="1">
    <source>
        <dbReference type="SAM" id="SignalP"/>
    </source>
</evidence>
<dbReference type="AlphaFoldDB" id="A0A9C6WU73"/>
<reference evidence="3" key="2">
    <citation type="submission" date="2025-08" db="UniProtKB">
        <authorList>
            <consortium name="RefSeq"/>
        </authorList>
    </citation>
    <scope>IDENTIFICATION</scope>
    <source>
        <tissue evidence="3">Whole plant</tissue>
    </source>
</reference>
<proteinExistence type="predicted"/>
<gene>
    <name evidence="3" type="primary">LOC107493923</name>
</gene>
<dbReference type="Proteomes" id="UP000515211">
    <property type="component" value="Chromosome 6"/>
</dbReference>
<dbReference type="GeneID" id="107493923"/>
<keyword evidence="1" id="KW-0732">Signal</keyword>
<sequence length="125" mass="14172">MVVGVFLAVTVAVVEAHRRRRERRSLLALLLGVWREWPCSASASGFCKLLESSAAGNQHWSCPKLVLCSLLKRVLIHIPCFMESVAKLFQKIQEMCVVMQMKSKALLRPEKLLYPVQILHILFGL</sequence>